<evidence type="ECO:0000313" key="1">
    <source>
        <dbReference type="EMBL" id="VFQ75654.1"/>
    </source>
</evidence>
<dbReference type="Proteomes" id="UP000595140">
    <property type="component" value="Unassembled WGS sequence"/>
</dbReference>
<accession>A0A484LH31</accession>
<sequence length="127" mass="15224">MIICIYRHNTKLRWTKEMANWEEGMLQWRLHQFNICLVSISLSLHQQDMVSLPRHTHPHPHPISRDTITHRRQYRVILMHHHLPHNRPRAMVTHHQGMAMVTRHHHRLPKGTHSLIILHLPCDTKDG</sequence>
<reference evidence="1 2" key="1">
    <citation type="submission" date="2018-04" db="EMBL/GenBank/DDBJ databases">
        <authorList>
            <person name="Vogel A."/>
        </authorList>
    </citation>
    <scope>NUCLEOTIDE SEQUENCE [LARGE SCALE GENOMIC DNA]</scope>
</reference>
<gene>
    <name evidence="1" type="ORF">CCAM_LOCUS17430</name>
</gene>
<name>A0A484LH31_9ASTE</name>
<proteinExistence type="predicted"/>
<dbReference type="AlphaFoldDB" id="A0A484LH31"/>
<dbReference type="EMBL" id="OOIL02001452">
    <property type="protein sequence ID" value="VFQ75654.1"/>
    <property type="molecule type" value="Genomic_DNA"/>
</dbReference>
<organism evidence="1 2">
    <name type="scientific">Cuscuta campestris</name>
    <dbReference type="NCBI Taxonomy" id="132261"/>
    <lineage>
        <taxon>Eukaryota</taxon>
        <taxon>Viridiplantae</taxon>
        <taxon>Streptophyta</taxon>
        <taxon>Embryophyta</taxon>
        <taxon>Tracheophyta</taxon>
        <taxon>Spermatophyta</taxon>
        <taxon>Magnoliopsida</taxon>
        <taxon>eudicotyledons</taxon>
        <taxon>Gunneridae</taxon>
        <taxon>Pentapetalae</taxon>
        <taxon>asterids</taxon>
        <taxon>lamiids</taxon>
        <taxon>Solanales</taxon>
        <taxon>Convolvulaceae</taxon>
        <taxon>Cuscuteae</taxon>
        <taxon>Cuscuta</taxon>
        <taxon>Cuscuta subgen. Grammica</taxon>
        <taxon>Cuscuta sect. Cleistogrammica</taxon>
    </lineage>
</organism>
<evidence type="ECO:0000313" key="2">
    <source>
        <dbReference type="Proteomes" id="UP000595140"/>
    </source>
</evidence>
<protein>
    <submittedName>
        <fullName evidence="1">Uncharacterized protein</fullName>
    </submittedName>
</protein>
<keyword evidence="2" id="KW-1185">Reference proteome</keyword>